<dbReference type="SUPFAM" id="SSF53474">
    <property type="entry name" value="alpha/beta-Hydrolases"/>
    <property type="match status" value="1"/>
</dbReference>
<dbReference type="GO" id="GO:0003824">
    <property type="term" value="F:catalytic activity"/>
    <property type="evidence" value="ECO:0007669"/>
    <property type="project" value="UniProtKB-ARBA"/>
</dbReference>
<dbReference type="Pfam" id="PF12697">
    <property type="entry name" value="Abhydrolase_6"/>
    <property type="match status" value="1"/>
</dbReference>
<comment type="caution">
    <text evidence="2">The sequence shown here is derived from an EMBL/GenBank/DDBJ whole genome shotgun (WGS) entry which is preliminary data.</text>
</comment>
<dbReference type="EMBL" id="JACDUR010000001">
    <property type="protein sequence ID" value="MBA2890121.1"/>
    <property type="molecule type" value="Genomic_DNA"/>
</dbReference>
<evidence type="ECO:0000313" key="2">
    <source>
        <dbReference type="EMBL" id="MBA2890121.1"/>
    </source>
</evidence>
<protein>
    <submittedName>
        <fullName evidence="2">Pimeloyl-ACP methyl ester carboxylesterase</fullName>
    </submittedName>
</protein>
<dbReference type="RefSeq" id="WP_181608841.1">
    <property type="nucleotide sequence ID" value="NZ_BAABAM010000001.1"/>
</dbReference>
<sequence>MKQLDVACRREGSGPPLLFLHGHWLAGDWTPLHAALAGRLDVIAPTAPGFGDSARPAWVSGRDDLVLFYRDLLDQLGLDKVHVAGYGLGGWLAADFAVWSPDRVASLSVLAPFGLRVPGHPIADVFIMNPASYDEAYFNGEPVEGAVPGPGTPDQGGPEAFAARYGDMGMAAALMWDFRYDLKLEHRLPRLGVPALVIEAEQDRIVPAQHTARWTELLDARRVDVPGGHGFPLAHPERTAAHLIAFIEGIHQ</sequence>
<feature type="domain" description="AB hydrolase-1" evidence="1">
    <location>
        <begin position="17"/>
        <end position="241"/>
    </location>
</feature>
<evidence type="ECO:0000259" key="1">
    <source>
        <dbReference type="Pfam" id="PF12697"/>
    </source>
</evidence>
<dbReference type="PRINTS" id="PR00111">
    <property type="entry name" value="ABHYDROLASE"/>
</dbReference>
<proteinExistence type="predicted"/>
<keyword evidence="3" id="KW-1185">Reference proteome</keyword>
<dbReference type="InterPro" id="IPR000073">
    <property type="entry name" value="AB_hydrolase_1"/>
</dbReference>
<organism evidence="2 3">
    <name type="scientific">Nonomuraea soli</name>
    <dbReference type="NCBI Taxonomy" id="1032476"/>
    <lineage>
        <taxon>Bacteria</taxon>
        <taxon>Bacillati</taxon>
        <taxon>Actinomycetota</taxon>
        <taxon>Actinomycetes</taxon>
        <taxon>Streptosporangiales</taxon>
        <taxon>Streptosporangiaceae</taxon>
        <taxon>Nonomuraea</taxon>
    </lineage>
</organism>
<dbReference type="Proteomes" id="UP000530928">
    <property type="component" value="Unassembled WGS sequence"/>
</dbReference>
<evidence type="ECO:0000313" key="3">
    <source>
        <dbReference type="Proteomes" id="UP000530928"/>
    </source>
</evidence>
<dbReference type="InterPro" id="IPR050266">
    <property type="entry name" value="AB_hydrolase_sf"/>
</dbReference>
<accession>A0A7W0CFA2</accession>
<dbReference type="AlphaFoldDB" id="A0A7W0CFA2"/>
<gene>
    <name evidence="2" type="ORF">HNR30_001456</name>
</gene>
<dbReference type="Gene3D" id="3.40.50.1820">
    <property type="entry name" value="alpha/beta hydrolase"/>
    <property type="match status" value="1"/>
</dbReference>
<reference evidence="2 3" key="1">
    <citation type="submission" date="2020-07" db="EMBL/GenBank/DDBJ databases">
        <title>Genomic Encyclopedia of Type Strains, Phase IV (KMG-IV): sequencing the most valuable type-strain genomes for metagenomic binning, comparative biology and taxonomic classification.</title>
        <authorList>
            <person name="Goeker M."/>
        </authorList>
    </citation>
    <scope>NUCLEOTIDE SEQUENCE [LARGE SCALE GENOMIC DNA]</scope>
    <source>
        <strain evidence="2 3">DSM 45533</strain>
    </source>
</reference>
<dbReference type="PANTHER" id="PTHR43798">
    <property type="entry name" value="MONOACYLGLYCEROL LIPASE"/>
    <property type="match status" value="1"/>
</dbReference>
<name>A0A7W0CFA2_9ACTN</name>
<dbReference type="InterPro" id="IPR029058">
    <property type="entry name" value="AB_hydrolase_fold"/>
</dbReference>